<dbReference type="Pfam" id="PF00293">
    <property type="entry name" value="NUDIX"/>
    <property type="match status" value="1"/>
</dbReference>
<dbReference type="GO" id="GO:0010945">
    <property type="term" value="F:coenzyme A diphosphatase activity"/>
    <property type="evidence" value="ECO:0007669"/>
    <property type="project" value="InterPro"/>
</dbReference>
<protein>
    <submittedName>
        <fullName evidence="2">NUDIX hydrolase domain-like protein</fullName>
    </submittedName>
</protein>
<dbReference type="STRING" id="68775.A0A5C3M466"/>
<dbReference type="Proteomes" id="UP000308652">
    <property type="component" value="Unassembled WGS sequence"/>
</dbReference>
<organism evidence="2 3">
    <name type="scientific">Crucibulum laeve</name>
    <dbReference type="NCBI Taxonomy" id="68775"/>
    <lineage>
        <taxon>Eukaryota</taxon>
        <taxon>Fungi</taxon>
        <taxon>Dikarya</taxon>
        <taxon>Basidiomycota</taxon>
        <taxon>Agaricomycotina</taxon>
        <taxon>Agaricomycetes</taxon>
        <taxon>Agaricomycetidae</taxon>
        <taxon>Agaricales</taxon>
        <taxon>Agaricineae</taxon>
        <taxon>Nidulariaceae</taxon>
        <taxon>Crucibulum</taxon>
    </lineage>
</organism>
<keyword evidence="2" id="KW-0378">Hydrolase</keyword>
<name>A0A5C3M466_9AGAR</name>
<dbReference type="InterPro" id="IPR045121">
    <property type="entry name" value="CoAse"/>
</dbReference>
<dbReference type="SUPFAM" id="SSF55811">
    <property type="entry name" value="Nudix"/>
    <property type="match status" value="1"/>
</dbReference>
<sequence length="260" mass="28776">MDSQLSSSSFHNLSDRFQHCIENLTCYFQSHPPTDLSSYARFKLASVLVLLYEESGIIRVLLTTRSKALRTHAGQTALPGGKVDDSDKDLFATAFREAHEEVGLPLDCPHVYTLGLLKPSISIHKLIVTPVIAVLTRTEVLGRLKAAEGEVARIFSHPLEAILNPVQAASEPLVSIGSEDWPYETSYYNTSDSVVPMLSNTSYRMHRFRTMASPIKGLTADILIKTAEIAFAKQTVYGRHAPGQLQGFEDVMRVLSITQE</sequence>
<reference evidence="2 3" key="1">
    <citation type="journal article" date="2019" name="Nat. Ecol. Evol.">
        <title>Megaphylogeny resolves global patterns of mushroom evolution.</title>
        <authorList>
            <person name="Varga T."/>
            <person name="Krizsan K."/>
            <person name="Foldi C."/>
            <person name="Dima B."/>
            <person name="Sanchez-Garcia M."/>
            <person name="Sanchez-Ramirez S."/>
            <person name="Szollosi G.J."/>
            <person name="Szarkandi J.G."/>
            <person name="Papp V."/>
            <person name="Albert L."/>
            <person name="Andreopoulos W."/>
            <person name="Angelini C."/>
            <person name="Antonin V."/>
            <person name="Barry K.W."/>
            <person name="Bougher N.L."/>
            <person name="Buchanan P."/>
            <person name="Buyck B."/>
            <person name="Bense V."/>
            <person name="Catcheside P."/>
            <person name="Chovatia M."/>
            <person name="Cooper J."/>
            <person name="Damon W."/>
            <person name="Desjardin D."/>
            <person name="Finy P."/>
            <person name="Geml J."/>
            <person name="Haridas S."/>
            <person name="Hughes K."/>
            <person name="Justo A."/>
            <person name="Karasinski D."/>
            <person name="Kautmanova I."/>
            <person name="Kiss B."/>
            <person name="Kocsube S."/>
            <person name="Kotiranta H."/>
            <person name="LaButti K.M."/>
            <person name="Lechner B.E."/>
            <person name="Liimatainen K."/>
            <person name="Lipzen A."/>
            <person name="Lukacs Z."/>
            <person name="Mihaltcheva S."/>
            <person name="Morgado L.N."/>
            <person name="Niskanen T."/>
            <person name="Noordeloos M.E."/>
            <person name="Ohm R.A."/>
            <person name="Ortiz-Santana B."/>
            <person name="Ovrebo C."/>
            <person name="Racz N."/>
            <person name="Riley R."/>
            <person name="Savchenko A."/>
            <person name="Shiryaev A."/>
            <person name="Soop K."/>
            <person name="Spirin V."/>
            <person name="Szebenyi C."/>
            <person name="Tomsovsky M."/>
            <person name="Tulloss R.E."/>
            <person name="Uehling J."/>
            <person name="Grigoriev I.V."/>
            <person name="Vagvolgyi C."/>
            <person name="Papp T."/>
            <person name="Martin F.M."/>
            <person name="Miettinen O."/>
            <person name="Hibbett D.S."/>
            <person name="Nagy L.G."/>
        </authorList>
    </citation>
    <scope>NUCLEOTIDE SEQUENCE [LARGE SCALE GENOMIC DNA]</scope>
    <source>
        <strain evidence="2 3">CBS 166.37</strain>
    </source>
</reference>
<dbReference type="AlphaFoldDB" id="A0A5C3M466"/>
<dbReference type="Gene3D" id="3.90.79.10">
    <property type="entry name" value="Nucleoside Triphosphate Pyrophosphohydrolase"/>
    <property type="match status" value="1"/>
</dbReference>
<keyword evidence="3" id="KW-1185">Reference proteome</keyword>
<dbReference type="OrthoDB" id="10260614at2759"/>
<evidence type="ECO:0000313" key="3">
    <source>
        <dbReference type="Proteomes" id="UP000308652"/>
    </source>
</evidence>
<evidence type="ECO:0000313" key="2">
    <source>
        <dbReference type="EMBL" id="TFK40219.1"/>
    </source>
</evidence>
<dbReference type="InterPro" id="IPR015797">
    <property type="entry name" value="NUDIX_hydrolase-like_dom_sf"/>
</dbReference>
<dbReference type="PANTHER" id="PTHR12992">
    <property type="entry name" value="NUDIX HYDROLASE"/>
    <property type="match status" value="1"/>
</dbReference>
<dbReference type="PROSITE" id="PS51462">
    <property type="entry name" value="NUDIX"/>
    <property type="match status" value="1"/>
</dbReference>
<dbReference type="PANTHER" id="PTHR12992:SF45">
    <property type="entry name" value="NUDIX HYDROLASE DOMAIN-CONTAINING PROTEIN"/>
    <property type="match status" value="1"/>
</dbReference>
<dbReference type="InterPro" id="IPR000086">
    <property type="entry name" value="NUDIX_hydrolase_dom"/>
</dbReference>
<proteinExistence type="predicted"/>
<gene>
    <name evidence="2" type="ORF">BDQ12DRAFT_697633</name>
</gene>
<dbReference type="CDD" id="cd03426">
    <property type="entry name" value="NUDIX_CoAse_Nudt7"/>
    <property type="match status" value="1"/>
</dbReference>
<evidence type="ECO:0000259" key="1">
    <source>
        <dbReference type="PROSITE" id="PS51462"/>
    </source>
</evidence>
<dbReference type="GO" id="GO:0015938">
    <property type="term" value="P:coenzyme A catabolic process"/>
    <property type="evidence" value="ECO:0007669"/>
    <property type="project" value="TreeGrafter"/>
</dbReference>
<dbReference type="EMBL" id="ML213597">
    <property type="protein sequence ID" value="TFK40219.1"/>
    <property type="molecule type" value="Genomic_DNA"/>
</dbReference>
<accession>A0A5C3M466</accession>
<feature type="domain" description="Nudix hydrolase" evidence="1">
    <location>
        <begin position="42"/>
        <end position="179"/>
    </location>
</feature>